<accession>A0AAJ7SXF5</accession>
<dbReference type="PANTHER" id="PTHR46754">
    <property type="entry name" value="MKI67 FHA DOMAIN-INTERACTING NUCLEOLAR PHOSPHOPROTEIN"/>
    <property type="match status" value="1"/>
</dbReference>
<keyword evidence="3" id="KW-0539">Nucleus</keyword>
<evidence type="ECO:0000256" key="5">
    <source>
        <dbReference type="SAM" id="MobiDB-lite"/>
    </source>
</evidence>
<evidence type="ECO:0000313" key="8">
    <source>
        <dbReference type="RefSeq" id="XP_032807357.1"/>
    </source>
</evidence>
<keyword evidence="7" id="KW-1185">Reference proteome</keyword>
<dbReference type="SMART" id="SM00360">
    <property type="entry name" value="RRM"/>
    <property type="match status" value="1"/>
</dbReference>
<evidence type="ECO:0000256" key="3">
    <source>
        <dbReference type="ARBA" id="ARBA00023242"/>
    </source>
</evidence>
<evidence type="ECO:0000256" key="1">
    <source>
        <dbReference type="ARBA" id="ARBA00004604"/>
    </source>
</evidence>
<feature type="region of interest" description="Disordered" evidence="5">
    <location>
        <begin position="202"/>
        <end position="325"/>
    </location>
</feature>
<dbReference type="GeneID" id="116940981"/>
<dbReference type="AlphaFoldDB" id="A0AAJ7SXF5"/>
<comment type="subcellular location">
    <subcellularLocation>
        <location evidence="1">Nucleus</location>
        <location evidence="1">Nucleolus</location>
    </subcellularLocation>
</comment>
<dbReference type="CDD" id="cd12307">
    <property type="entry name" value="RRM_NIFK_like"/>
    <property type="match status" value="1"/>
</dbReference>
<sequence>MATHKEEASVAQDANLALDPDRQREFSRKVKTMKPAPPTTGAIAKRGVVYLGHMPHGFAEIQVKKFFNQFGKVTRIRLSRSKRTGRPKGYGYVEFEYEEVAKIVANTMNNYLFYERLLKCEYIPPDKVHEKLFVGANRKFKMPTFPAVKRNNRHRTPEQAVRMTKRLLSKEMKKRKKLASCGIDYDFPGFAVDAKKILGSAVGKKTKKRKGETSTKTIGEIPEAPGNETENIEESKETEETEKALETSKTVDPAEIDMDWLAGHDDDEITFRSPPKKVAVSPPCTSEEAAPAQEEPTTPSPSPLKPKAMQRKKTPNRKGKGKKVN</sequence>
<evidence type="ECO:0000256" key="2">
    <source>
        <dbReference type="ARBA" id="ARBA00022884"/>
    </source>
</evidence>
<dbReference type="PROSITE" id="PS50102">
    <property type="entry name" value="RRM"/>
    <property type="match status" value="1"/>
</dbReference>
<evidence type="ECO:0000259" key="6">
    <source>
        <dbReference type="PROSITE" id="PS50102"/>
    </source>
</evidence>
<dbReference type="Proteomes" id="UP001318040">
    <property type="component" value="Chromosome 10"/>
</dbReference>
<dbReference type="Pfam" id="PF00076">
    <property type="entry name" value="RRM_1"/>
    <property type="match status" value="1"/>
</dbReference>
<gene>
    <name evidence="8" type="primary">NIFK</name>
</gene>
<proteinExistence type="predicted"/>
<dbReference type="InterPro" id="IPR012677">
    <property type="entry name" value="Nucleotide-bd_a/b_plait_sf"/>
</dbReference>
<dbReference type="InterPro" id="IPR000504">
    <property type="entry name" value="RRM_dom"/>
</dbReference>
<feature type="compositionally biased region" description="Basic residues" evidence="5">
    <location>
        <begin position="308"/>
        <end position="325"/>
    </location>
</feature>
<reference evidence="8" key="1">
    <citation type="submission" date="2025-08" db="UniProtKB">
        <authorList>
            <consortium name="RefSeq"/>
        </authorList>
    </citation>
    <scope>IDENTIFICATION</scope>
    <source>
        <tissue evidence="8">Sperm</tissue>
    </source>
</reference>
<dbReference type="RefSeq" id="XP_032807357.1">
    <property type="nucleotide sequence ID" value="XM_032951466.1"/>
</dbReference>
<dbReference type="InterPro" id="IPR035979">
    <property type="entry name" value="RBD_domain_sf"/>
</dbReference>
<feature type="compositionally biased region" description="Acidic residues" evidence="5">
    <location>
        <begin position="230"/>
        <end position="240"/>
    </location>
</feature>
<dbReference type="GO" id="GO:0005730">
    <property type="term" value="C:nucleolus"/>
    <property type="evidence" value="ECO:0007669"/>
    <property type="project" value="UniProtKB-SubCell"/>
</dbReference>
<organism evidence="7 8">
    <name type="scientific">Petromyzon marinus</name>
    <name type="common">Sea lamprey</name>
    <dbReference type="NCBI Taxonomy" id="7757"/>
    <lineage>
        <taxon>Eukaryota</taxon>
        <taxon>Metazoa</taxon>
        <taxon>Chordata</taxon>
        <taxon>Craniata</taxon>
        <taxon>Vertebrata</taxon>
        <taxon>Cyclostomata</taxon>
        <taxon>Hyperoartia</taxon>
        <taxon>Petromyzontiformes</taxon>
        <taxon>Petromyzontidae</taxon>
        <taxon>Petromyzon</taxon>
    </lineage>
</organism>
<dbReference type="KEGG" id="pmrn:116940981"/>
<dbReference type="SUPFAM" id="SSF54928">
    <property type="entry name" value="RNA-binding domain, RBD"/>
    <property type="match status" value="1"/>
</dbReference>
<name>A0AAJ7SXF5_PETMA</name>
<protein>
    <submittedName>
        <fullName evidence="8">MKI67 FHA domain-interacting nucleolar phosphoprotein</fullName>
    </submittedName>
</protein>
<feature type="compositionally biased region" description="Low complexity" evidence="5">
    <location>
        <begin position="285"/>
        <end position="297"/>
    </location>
</feature>
<evidence type="ECO:0000313" key="7">
    <source>
        <dbReference type="Proteomes" id="UP001318040"/>
    </source>
</evidence>
<evidence type="ECO:0000256" key="4">
    <source>
        <dbReference type="PROSITE-ProRule" id="PRU00176"/>
    </source>
</evidence>
<feature type="domain" description="RRM" evidence="6">
    <location>
        <begin position="47"/>
        <end position="125"/>
    </location>
</feature>
<dbReference type="CTD" id="84365"/>
<dbReference type="GO" id="GO:0003723">
    <property type="term" value="F:RNA binding"/>
    <property type="evidence" value="ECO:0007669"/>
    <property type="project" value="UniProtKB-UniRule"/>
</dbReference>
<dbReference type="Gene3D" id="3.30.70.330">
    <property type="match status" value="1"/>
</dbReference>
<keyword evidence="2 4" id="KW-0694">RNA-binding</keyword>